<keyword evidence="1" id="KW-0812">Transmembrane</keyword>
<keyword evidence="3" id="KW-1185">Reference proteome</keyword>
<dbReference type="RefSeq" id="WP_123236991.1">
    <property type="nucleotide sequence ID" value="NZ_RJVP01000002.1"/>
</dbReference>
<dbReference type="Proteomes" id="UP000275137">
    <property type="component" value="Unassembled WGS sequence"/>
</dbReference>
<gene>
    <name evidence="2" type="ORF">ED236_05825</name>
</gene>
<dbReference type="EMBL" id="RJVP01000002">
    <property type="protein sequence ID" value="ROH87190.1"/>
    <property type="molecule type" value="Genomic_DNA"/>
</dbReference>
<accession>A0A3N0V331</accession>
<keyword evidence="1" id="KW-1133">Transmembrane helix</keyword>
<sequence length="131" mass="14000">MKLIALERCLTAWISWLTALTGAAQMLVPSLLLPLLGITATAEAAHLFVTVGMFMVLFGGALVHALRVPGALPLVLYWSAWQKLGAAVLVGLGVWLEVFAPVAWLVAAFDFATAVLYLDLGRRLALARQGT</sequence>
<evidence type="ECO:0000256" key="1">
    <source>
        <dbReference type="SAM" id="Phobius"/>
    </source>
</evidence>
<evidence type="ECO:0000313" key="2">
    <source>
        <dbReference type="EMBL" id="ROH87190.1"/>
    </source>
</evidence>
<name>A0A3N0V331_9PROT</name>
<proteinExistence type="predicted"/>
<feature type="transmembrane region" description="Helical" evidence="1">
    <location>
        <begin position="12"/>
        <end position="32"/>
    </location>
</feature>
<organism evidence="2 3">
    <name type="scientific">Pseudomethylobacillus aquaticus</name>
    <dbReference type="NCBI Taxonomy" id="2676064"/>
    <lineage>
        <taxon>Bacteria</taxon>
        <taxon>Pseudomonadati</taxon>
        <taxon>Pseudomonadota</taxon>
        <taxon>Betaproteobacteria</taxon>
        <taxon>Nitrosomonadales</taxon>
        <taxon>Methylophilaceae</taxon>
        <taxon>Pseudomethylobacillus</taxon>
    </lineage>
</organism>
<protein>
    <submittedName>
        <fullName evidence="2">Uncharacterized protein</fullName>
    </submittedName>
</protein>
<dbReference type="AlphaFoldDB" id="A0A3N0V331"/>
<keyword evidence="1" id="KW-0472">Membrane</keyword>
<reference evidence="2 3" key="1">
    <citation type="submission" date="2018-10" db="EMBL/GenBank/DDBJ databases">
        <authorList>
            <person name="Chen W.-M."/>
        </authorList>
    </citation>
    <scope>NUCLEOTIDE SEQUENCE [LARGE SCALE GENOMIC DNA]</scope>
    <source>
        <strain evidence="2 3">H-5</strain>
    </source>
</reference>
<evidence type="ECO:0000313" key="3">
    <source>
        <dbReference type="Proteomes" id="UP000275137"/>
    </source>
</evidence>
<comment type="caution">
    <text evidence="2">The sequence shown here is derived from an EMBL/GenBank/DDBJ whole genome shotgun (WGS) entry which is preliminary data.</text>
</comment>
<feature type="transmembrane region" description="Helical" evidence="1">
    <location>
        <begin position="44"/>
        <end position="63"/>
    </location>
</feature>